<evidence type="ECO:0000313" key="3">
    <source>
        <dbReference type="Proteomes" id="UP001149411"/>
    </source>
</evidence>
<proteinExistence type="predicted"/>
<evidence type="ECO:0000313" key="2">
    <source>
        <dbReference type="EMBL" id="MCX2818135.1"/>
    </source>
</evidence>
<sequence length="155" mass="16286">MLAEEQTVAVGVLILILFTGCVGNAGLERSTSAEVVENPPANLTDGLEGDELRVRADGDDLLIAYSIADRDLIGGTDAAIEVIEANDSARQYCPGDSSGVLRVPLSRLAEERGSTVALRDDDRLLPTTPCGDVGGFGTDGSVETERWEPNARGGR</sequence>
<evidence type="ECO:0000256" key="1">
    <source>
        <dbReference type="SAM" id="MobiDB-lite"/>
    </source>
</evidence>
<keyword evidence="3" id="KW-1185">Reference proteome</keyword>
<dbReference type="EMBL" id="RKLV01000002">
    <property type="protein sequence ID" value="MCX2818135.1"/>
    <property type="molecule type" value="Genomic_DNA"/>
</dbReference>
<dbReference type="Proteomes" id="UP001149411">
    <property type="component" value="Unassembled WGS sequence"/>
</dbReference>
<protein>
    <submittedName>
        <fullName evidence="2">Uncharacterized protein</fullName>
    </submittedName>
</protein>
<feature type="region of interest" description="Disordered" evidence="1">
    <location>
        <begin position="128"/>
        <end position="155"/>
    </location>
</feature>
<gene>
    <name evidence="2" type="ORF">EGH25_02035</name>
</gene>
<name>A0A9Q4GGV2_9EURY</name>
<dbReference type="AlphaFoldDB" id="A0A9Q4GGV2"/>
<accession>A0A9Q4GGV2</accession>
<comment type="caution">
    <text evidence="2">The sequence shown here is derived from an EMBL/GenBank/DDBJ whole genome shotgun (WGS) entry which is preliminary data.</text>
</comment>
<organism evidence="2 3">
    <name type="scientific">Halorutilus salinus</name>
    <dbReference type="NCBI Taxonomy" id="2487751"/>
    <lineage>
        <taxon>Archaea</taxon>
        <taxon>Methanobacteriati</taxon>
        <taxon>Methanobacteriota</taxon>
        <taxon>Stenosarchaea group</taxon>
        <taxon>Halobacteria</taxon>
        <taxon>Halorutilales</taxon>
        <taxon>Halorutilaceae</taxon>
        <taxon>Halorutilus</taxon>
    </lineage>
</organism>
<reference evidence="2" key="1">
    <citation type="submission" date="2022-09" db="EMBL/GenBank/DDBJ databases">
        <title>Haloadaptaus new haloarchaeum isolated from saline soil.</title>
        <authorList>
            <person name="Duran-Viseras A."/>
            <person name="Sanchez-Porro C."/>
            <person name="Ventosa A."/>
        </authorList>
    </citation>
    <scope>NUCLEOTIDE SEQUENCE</scope>
    <source>
        <strain evidence="2">F3-133</strain>
    </source>
</reference>
<dbReference type="RefSeq" id="WP_266085814.1">
    <property type="nucleotide sequence ID" value="NZ_RKLV01000002.1"/>
</dbReference>